<dbReference type="Proteomes" id="UP000010422">
    <property type="component" value="Unassembled WGS sequence"/>
</dbReference>
<evidence type="ECO:0000313" key="2">
    <source>
        <dbReference type="EMBL" id="CCJ28761.1"/>
    </source>
</evidence>
<name>L0P8N6_PNEJI</name>
<gene>
    <name evidence="2" type="ORF">PNEJI1_002893</name>
</gene>
<dbReference type="VEuPathDB" id="FungiDB:PNEJI1_002893"/>
<sequence>MTGKSKDNARNIEKNRNQHGLNNIPTYFPRFSRKSYSGRYGVPLVMTKASNTVDLDESEGNEMSENIIEASKIESAECPDRLSVVVGEKDVFVNTNGSKTSVRSISDGRLSDSSESFEKDIHVFGELEQSDAFLPCMQESEQVVGDKDGTFLATEEVSGIQSAQKANFLCDTSVFEEQDVEKIPLSLYNAYTKADTETEQEMVKDKQVEHEEVYDEIKESNDKDLDVSVSISCDSSKDDQILRGKTCDRIVLDSNALVYNDSCNIQASQQKNMQVQESCISLSAYPKEENLLPLTLPDDFSDQERAYAVLSVKEWEDKGLEISKRGLQLIEKTYGVRRKEELLFQVQNMIDLHAEKLIQREESLRLRALDVKKRGKELLDGVQWKFRIRLWFLNARCSTEPASAVFTVTETESYPNDFNMLFVE</sequence>
<evidence type="ECO:0000256" key="1">
    <source>
        <dbReference type="SAM" id="MobiDB-lite"/>
    </source>
</evidence>
<feature type="compositionally biased region" description="Basic and acidic residues" evidence="1">
    <location>
        <begin position="1"/>
        <end position="16"/>
    </location>
</feature>
<dbReference type="EMBL" id="CAKM01000118">
    <property type="protein sequence ID" value="CCJ28761.1"/>
    <property type="molecule type" value="Genomic_DNA"/>
</dbReference>
<proteinExistence type="predicted"/>
<evidence type="ECO:0008006" key="4">
    <source>
        <dbReference type="Google" id="ProtNLM"/>
    </source>
</evidence>
<comment type="caution">
    <text evidence="2">The sequence shown here is derived from an EMBL/GenBank/DDBJ whole genome shotgun (WGS) entry which is preliminary data.</text>
</comment>
<evidence type="ECO:0000313" key="3">
    <source>
        <dbReference type="Proteomes" id="UP000010422"/>
    </source>
</evidence>
<accession>L0P8N6</accession>
<organism evidence="3">
    <name type="scientific">Pneumocystis jirovecii</name>
    <name type="common">Human pneumocystis pneumonia agent</name>
    <dbReference type="NCBI Taxonomy" id="42068"/>
    <lineage>
        <taxon>Eukaryota</taxon>
        <taxon>Fungi</taxon>
        <taxon>Dikarya</taxon>
        <taxon>Ascomycota</taxon>
        <taxon>Taphrinomycotina</taxon>
        <taxon>Pneumocystomycetes</taxon>
        <taxon>Pneumocystaceae</taxon>
        <taxon>Pneumocystis</taxon>
    </lineage>
</organism>
<reference evidence="2 3" key="1">
    <citation type="journal article" date="2012" name="MBio">
        <title>De novo assembly of the Pneumocystis jirovecii genome from a single bronchoalveolar lavage fluid specimen from a patient.</title>
        <authorList>
            <person name="Cisse O.H."/>
            <person name="Pagni M."/>
            <person name="Hauser P.M."/>
        </authorList>
    </citation>
    <scope>NUCLEOTIDE SEQUENCE [LARGE SCALE GENOMIC DNA]</scope>
    <source>
        <strain evidence="2 3">SE8</strain>
    </source>
</reference>
<dbReference type="InParanoid" id="L0P8N6"/>
<feature type="region of interest" description="Disordered" evidence="1">
    <location>
        <begin position="1"/>
        <end position="24"/>
    </location>
</feature>
<dbReference type="AlphaFoldDB" id="L0P8N6"/>
<protein>
    <recommendedName>
        <fullName evidence="4">Extracellular mutant protein 11 C-terminal domain-containing protein</fullName>
    </recommendedName>
</protein>